<feature type="disulfide bond" evidence="16">
    <location>
        <begin position="312"/>
        <end position="350"/>
    </location>
</feature>
<dbReference type="FunFam" id="2.20.100.10:FF:000005">
    <property type="entry name" value="ADAM metallopeptidase with thrombospondin type 1 motif 9"/>
    <property type="match status" value="6"/>
</dbReference>
<evidence type="ECO:0000256" key="17">
    <source>
        <dbReference type="PROSITE-ProRule" id="PRU00276"/>
    </source>
</evidence>
<dbReference type="InterPro" id="IPR013273">
    <property type="entry name" value="ADAMTS/ADAMTS-like"/>
</dbReference>
<keyword evidence="5 15" id="KW-0479">Metal-binding</keyword>
<feature type="binding site" evidence="15 17">
    <location>
        <position position="137"/>
    </location>
    <ligand>
        <name>Zn(2+)</name>
        <dbReference type="ChEBI" id="CHEBI:29105"/>
        <note>catalytic</note>
    </ligand>
</feature>
<dbReference type="Gene3D" id="3.40.390.10">
    <property type="entry name" value="Collagenase (Catalytic Domain)"/>
    <property type="match status" value="1"/>
</dbReference>
<dbReference type="GO" id="GO:0004222">
    <property type="term" value="F:metalloendopeptidase activity"/>
    <property type="evidence" value="ECO:0007669"/>
    <property type="project" value="InterPro"/>
</dbReference>
<feature type="binding site" evidence="15">
    <location>
        <position position="196"/>
    </location>
    <ligand>
        <name>Ca(2+)</name>
        <dbReference type="ChEBI" id="CHEBI:29108"/>
        <label>1</label>
    </ligand>
</feature>
<evidence type="ECO:0000256" key="8">
    <source>
        <dbReference type="ARBA" id="ARBA00022801"/>
    </source>
</evidence>
<dbReference type="Pfam" id="PF00090">
    <property type="entry name" value="TSP_1"/>
    <property type="match status" value="1"/>
</dbReference>
<dbReference type="FunFam" id="2.60.120.830:FF:000001">
    <property type="entry name" value="A disintegrin and metalloproteinase with thrombospondin motifs 1"/>
    <property type="match status" value="1"/>
</dbReference>
<evidence type="ECO:0000256" key="2">
    <source>
        <dbReference type="ARBA" id="ARBA00022525"/>
    </source>
</evidence>
<dbReference type="GO" id="GO:0030198">
    <property type="term" value="P:extracellular matrix organization"/>
    <property type="evidence" value="ECO:0007669"/>
    <property type="project" value="InterPro"/>
</dbReference>
<comment type="subcellular location">
    <subcellularLocation>
        <location evidence="1">Secreted</location>
        <location evidence="1">Extracellular space</location>
        <location evidence="1">Extracellular matrix</location>
        <location evidence="1">Basement membrane</location>
    </subcellularLocation>
</comment>
<dbReference type="PANTHER" id="PTHR13723:SF278">
    <property type="entry name" value="ADAM METALLOPEPTIDASE WITH THROMBOSPONDIN TYPE 1 MOTIF A, ISOFORM B"/>
    <property type="match status" value="1"/>
</dbReference>
<evidence type="ECO:0000313" key="20">
    <source>
        <dbReference type="Proteomes" id="UP000887575"/>
    </source>
</evidence>
<evidence type="ECO:0000259" key="19">
    <source>
        <dbReference type="PROSITE" id="PS51046"/>
    </source>
</evidence>
<keyword evidence="15" id="KW-0106">Calcium</keyword>
<comment type="cofactor">
    <cofactor evidence="15">
        <name>Zn(2+)</name>
        <dbReference type="ChEBI" id="CHEBI:29105"/>
    </cofactor>
    <text evidence="15">Binds 1 zinc ion per subunit.</text>
</comment>
<keyword evidence="4" id="KW-0645">Protease</keyword>
<feature type="disulfide bond" evidence="16">
    <location>
        <begin position="93"/>
        <end position="99"/>
    </location>
</feature>
<keyword evidence="13" id="KW-0325">Glycoprotein</keyword>
<keyword evidence="12 16" id="KW-1015">Disulfide bond</keyword>
<evidence type="ECO:0000256" key="15">
    <source>
        <dbReference type="PIRSR" id="PIRSR613273-2"/>
    </source>
</evidence>
<keyword evidence="6" id="KW-0732">Signal</keyword>
<comment type="caution">
    <text evidence="17">Lacks conserved residue(s) required for the propagation of feature annotation.</text>
</comment>
<feature type="active site" evidence="14 17">
    <location>
        <position position="134"/>
    </location>
</feature>
<evidence type="ECO:0000256" key="13">
    <source>
        <dbReference type="ARBA" id="ARBA00023180"/>
    </source>
</evidence>
<dbReference type="GO" id="GO:0005604">
    <property type="term" value="C:basement membrane"/>
    <property type="evidence" value="ECO:0007669"/>
    <property type="project" value="UniProtKB-SubCell"/>
</dbReference>
<feature type="disulfide bond" evidence="16">
    <location>
        <begin position="149"/>
        <end position="179"/>
    </location>
</feature>
<dbReference type="InterPro" id="IPR036383">
    <property type="entry name" value="TSP1_rpt_sf"/>
</dbReference>
<feature type="disulfide bond" evidence="16">
    <location>
        <begin position="237"/>
        <end position="258"/>
    </location>
</feature>
<dbReference type="SMART" id="SM00209">
    <property type="entry name" value="TSP1"/>
    <property type="match status" value="18"/>
</dbReference>
<keyword evidence="10" id="KW-0084">Basement membrane</keyword>
<evidence type="ECO:0000256" key="9">
    <source>
        <dbReference type="ARBA" id="ARBA00022833"/>
    </source>
</evidence>
<feature type="binding site" evidence="15 17">
    <location>
        <position position="143"/>
    </location>
    <ligand>
        <name>Zn(2+)</name>
        <dbReference type="ChEBI" id="CHEBI:29105"/>
        <note>catalytic</note>
    </ligand>
</feature>
<dbReference type="InterPro" id="IPR041645">
    <property type="entry name" value="ADAMTS_CR_2"/>
</dbReference>
<dbReference type="GO" id="GO:0006508">
    <property type="term" value="P:proteolysis"/>
    <property type="evidence" value="ECO:0007669"/>
    <property type="project" value="UniProtKB-KW"/>
</dbReference>
<feature type="disulfide bond" evidence="16">
    <location>
        <begin position="243"/>
        <end position="279"/>
    </location>
</feature>
<keyword evidence="9 15" id="KW-0862">Zinc</keyword>
<dbReference type="FunFam" id="2.20.100.10:FF:000006">
    <property type="entry name" value="A disintegrin and metalloproteinase with thrombospondin motifs 1"/>
    <property type="match status" value="1"/>
</dbReference>
<evidence type="ECO:0000256" key="3">
    <source>
        <dbReference type="ARBA" id="ARBA00022530"/>
    </source>
</evidence>
<feature type="disulfide bond" evidence="16">
    <location>
        <begin position="308"/>
        <end position="345"/>
    </location>
</feature>
<dbReference type="CDD" id="cd04273">
    <property type="entry name" value="ZnMc_ADAMTS_like"/>
    <property type="match status" value="1"/>
</dbReference>
<evidence type="ECO:0000256" key="11">
    <source>
        <dbReference type="ARBA" id="ARBA00023049"/>
    </source>
</evidence>
<feature type="disulfide bond" evidence="16">
    <location>
        <begin position="226"/>
        <end position="248"/>
    </location>
</feature>
<evidence type="ECO:0000313" key="21">
    <source>
        <dbReference type="WBParaSite" id="MBELARI_LOCUS5594"/>
    </source>
</evidence>
<keyword evidence="2" id="KW-0964">Secreted</keyword>
<dbReference type="InterPro" id="IPR001590">
    <property type="entry name" value="Peptidase_M12B"/>
</dbReference>
<evidence type="ECO:0000256" key="12">
    <source>
        <dbReference type="ARBA" id="ARBA00023157"/>
    </source>
</evidence>
<reference evidence="21" key="1">
    <citation type="submission" date="2024-02" db="UniProtKB">
        <authorList>
            <consortium name="WormBaseParasite"/>
        </authorList>
    </citation>
    <scope>IDENTIFICATION</scope>
</reference>
<evidence type="ECO:0000256" key="6">
    <source>
        <dbReference type="ARBA" id="ARBA00022729"/>
    </source>
</evidence>
<dbReference type="SUPFAM" id="SSF55486">
    <property type="entry name" value="Metalloproteases ('zincins'), catalytic domain"/>
    <property type="match status" value="1"/>
</dbReference>
<keyword evidence="7" id="KW-0677">Repeat</keyword>
<dbReference type="Gene3D" id="2.60.120.830">
    <property type="match status" value="1"/>
</dbReference>
<dbReference type="Proteomes" id="UP000887575">
    <property type="component" value="Unassembled WGS sequence"/>
</dbReference>
<feature type="disulfide bond" evidence="16">
    <location>
        <begin position="111"/>
        <end position="196"/>
    </location>
</feature>
<evidence type="ECO:0000256" key="5">
    <source>
        <dbReference type="ARBA" id="ARBA00022723"/>
    </source>
</evidence>
<dbReference type="InterPro" id="IPR050439">
    <property type="entry name" value="ADAMTS_ADAMTS-like"/>
</dbReference>
<feature type="domain" description="Peptidase M12B" evidence="18">
    <location>
        <begin position="1"/>
        <end position="201"/>
    </location>
</feature>
<dbReference type="PROSITE" id="PS51046">
    <property type="entry name" value="GON"/>
    <property type="match status" value="1"/>
</dbReference>
<feature type="disulfide bond" evidence="16">
    <location>
        <begin position="271"/>
        <end position="284"/>
    </location>
</feature>
<dbReference type="SUPFAM" id="SSF82895">
    <property type="entry name" value="TSP-1 type 1 repeat"/>
    <property type="match status" value="14"/>
</dbReference>
<dbReference type="FunFam" id="3.40.390.10:FF:000001">
    <property type="entry name" value="A disintegrin and metalloproteinase with thrombospondin motifs 1"/>
    <property type="match status" value="1"/>
</dbReference>
<dbReference type="Gene3D" id="2.20.100.10">
    <property type="entry name" value="Thrombospondin type-1 (TSP1) repeat"/>
    <property type="match status" value="15"/>
</dbReference>
<accession>A0AAF3J9Y9</accession>
<organism evidence="20 21">
    <name type="scientific">Mesorhabditis belari</name>
    <dbReference type="NCBI Taxonomy" id="2138241"/>
    <lineage>
        <taxon>Eukaryota</taxon>
        <taxon>Metazoa</taxon>
        <taxon>Ecdysozoa</taxon>
        <taxon>Nematoda</taxon>
        <taxon>Chromadorea</taxon>
        <taxon>Rhabditida</taxon>
        <taxon>Rhabditina</taxon>
        <taxon>Rhabditomorpha</taxon>
        <taxon>Rhabditoidea</taxon>
        <taxon>Rhabditidae</taxon>
        <taxon>Mesorhabditinae</taxon>
        <taxon>Mesorhabditis</taxon>
    </lineage>
</organism>
<evidence type="ECO:0000256" key="4">
    <source>
        <dbReference type="ARBA" id="ARBA00022670"/>
    </source>
</evidence>
<feature type="domain" description="GON" evidence="19">
    <location>
        <begin position="1628"/>
        <end position="1829"/>
    </location>
</feature>
<feature type="binding site" evidence="15">
    <location>
        <position position="82"/>
    </location>
    <ligand>
        <name>Ca(2+)</name>
        <dbReference type="ChEBI" id="CHEBI:29108"/>
        <label>1</label>
    </ligand>
</feature>
<dbReference type="InterPro" id="IPR024079">
    <property type="entry name" value="MetalloPept_cat_dom_sf"/>
</dbReference>
<dbReference type="Pfam" id="PF01421">
    <property type="entry name" value="Reprolysin"/>
    <property type="match status" value="1"/>
</dbReference>
<protein>
    <submittedName>
        <fullName evidence="21">A disintegrin and metalloproteinase with thrombospondin motifs 9</fullName>
    </submittedName>
</protein>
<dbReference type="PRINTS" id="PR01857">
    <property type="entry name" value="ADAMTSFAMILY"/>
</dbReference>
<proteinExistence type="predicted"/>
<evidence type="ECO:0000256" key="10">
    <source>
        <dbReference type="ARBA" id="ARBA00022869"/>
    </source>
</evidence>
<dbReference type="PROSITE" id="PS50092">
    <property type="entry name" value="TSP1"/>
    <property type="match status" value="16"/>
</dbReference>
<keyword evidence="11" id="KW-0482">Metalloprotease</keyword>
<feature type="binding site" evidence="15">
    <location>
        <position position="199"/>
    </location>
    <ligand>
        <name>Ca(2+)</name>
        <dbReference type="ChEBI" id="CHEBI:29108"/>
        <label>2</label>
    </ligand>
</feature>
<dbReference type="Pfam" id="PF19030">
    <property type="entry name" value="TSP1_ADAMTS"/>
    <property type="match status" value="15"/>
</dbReference>
<dbReference type="InterPro" id="IPR000884">
    <property type="entry name" value="TSP1_rpt"/>
</dbReference>
<dbReference type="GO" id="GO:0008270">
    <property type="term" value="F:zinc ion binding"/>
    <property type="evidence" value="ECO:0007669"/>
    <property type="project" value="InterPro"/>
</dbReference>
<dbReference type="GO" id="GO:0009653">
    <property type="term" value="P:anatomical structure morphogenesis"/>
    <property type="evidence" value="ECO:0007669"/>
    <property type="project" value="UniProtKB-ARBA"/>
</dbReference>
<dbReference type="InterPro" id="IPR012314">
    <property type="entry name" value="Pept_M12B_GON-ADAMTSs"/>
</dbReference>
<dbReference type="PROSITE" id="PS50215">
    <property type="entry name" value="ADAM_MEPRO"/>
    <property type="match status" value="1"/>
</dbReference>
<evidence type="ECO:0000256" key="1">
    <source>
        <dbReference type="ARBA" id="ARBA00004302"/>
    </source>
</evidence>
<feature type="binding site" evidence="15 17">
    <location>
        <position position="133"/>
    </location>
    <ligand>
        <name>Zn(2+)</name>
        <dbReference type="ChEBI" id="CHEBI:29105"/>
        <note>catalytic</note>
    </ligand>
</feature>
<dbReference type="Pfam" id="PF05986">
    <property type="entry name" value="ADAMTS_spacer1"/>
    <property type="match status" value="1"/>
</dbReference>
<feature type="binding site" evidence="15">
    <location>
        <position position="75"/>
    </location>
    <ligand>
        <name>Ca(2+)</name>
        <dbReference type="ChEBI" id="CHEBI:29108"/>
        <label>1</label>
    </ligand>
</feature>
<feature type="binding site" evidence="15">
    <location>
        <position position="75"/>
    </location>
    <ligand>
        <name>Ca(2+)</name>
        <dbReference type="ChEBI" id="CHEBI:29108"/>
        <label>2</label>
    </ligand>
</feature>
<sequence length="1836" mass="206455">MHEYHGRHLENYILTLFSTVASIYRHPSLRAAINIVVVRILILQHEYGSPRITNNAQESLQNFCRWQTAFNERADDSPNHHDVAVLLTRNDICRGPGKCDTLGLAELGTMCDWEKSCAIIEDNGLSAAFTIAHELAHLFNMPHDDERKCGEWMPLTKANFHIMAPTLEYNTHPWSWSACSAAMLERFLERRSGTECLFDEPIERRFYDEMFEMDPPGSKYDVNQQCKFVFGPHAELCPYMPSCRRLWCSLHVGVQIGCRTQHMPWADGTPCDKSGNMFCHRGQCVGMTASRRRKIDGGWGEWGEWGECSRTCGGGVQKASRHCDSPKPSNGGKYCVGIREQYRSCNVGECPWDTPGFREVQCSEFNNKDVGIHGVPATVQWVPKFEVAANERCKLYCRVSGVSAFYLLKNKVTDGTPCDQNGNDLCVDGTCRSAGCDHVLDSGMKRDRCGICGGDGSGCRVVKGQYNERGSFGYNEVMKIPAGSANIDIRQHGWAGAKDDDNYLSLRSASGEYLLNGHYQVSVFRLQIPVQDVVLEYSGSDNVVERINGTGPLRSDIYVHVLSVGNLNPPDIQYEFMTTLPTTTILRTPNSAHSSAPARHPTTGHAFWRLADQWTACNRQCKGEQQHSYVCIDGSTNRQTNERNCLLIRPSPPPQRRPCNTGCTVKWQIDDVSECSVKCGSGEKRVRVTCVRVEDADLRRSVPMNDRECESLGGRPSERMACFVDCTGKGGHWTYSQWTECSASCGESGMSRRSAYCTDQSGRSLDSLQCDLRSKDITEKPCNRMSCPRWSYGPWSECSKSCDGGLRRRQATCVDAEDRELPFNRCNIMSRLDYEKCNEEECVWWEFGEWGVCNGECGKGTAQRTATCRSRRGLLDDARCDIRERITSKECDTGRACANWKTTEWTACSNRCGEQWSTRRVECTDSDGRSLKEEECVRRVGPRPDTHRECAPGPCPFWRTSQFGPCSVSCGRGIRSREIACVVRDEIVDDSFCTAPRPDIVEQCTVVECAEWVPSSWSTCSVTCGSGNQTRTLTCLQNGNTVHETMCDLKAKPKKWKQCSRDSCPLRPSIDSQKEPPQIWWATGSWTECSAQCGKGTQRRLVKCRDKFRDLPENYCGHLEKVEAEKSCELKPCVKWVEGSWKACPSTCGELVYQEREIRCVTVEGARDVTQAFCDPTNKPNTTRDCHLPKCPQAEPPMGVWITRPWAQCSVSCGGGWRTRSIDCSTQLCDVTKKPKDSEPCGEENCLTNIPFTWQIPPWTQCSVTCGEGEQRREVWCEEDSTRIKVPDSRCPLPKPLEKKKCNQSACSSNQTTSNRVTLEETLKEKGRWQTGTWSACSTTCGKGSRRRSISCLSSITNQTITESRCDLKSKPIFTIRCRLRHCPRWKALQWEQCSATCGEGIQTRKILCQIGRKRNVDEKQCSDLRRPANSTKCQVAACPVYTWTTTPWSKCIDPCGQGEQTRMVHCMKDGEVRAASRMCAIIPRPVESRKCSSQLCPYEWVPAPWNTCSKTCGNGTQSRSVECRLKSTHAYSSSSNKPKLEPVVPREKCGRLHQPVAFQDCNLNACDAEFTWVAEPWGSCSTTCGAGVRRRKVRCVGRGGARVARSFCESLTARPNRTQPCFTRNCLPSTCQEIRSQMTTTHAIDAEYTVLLDGYPIRVHCHRMNETIPRAYLNVDPETNFAEIYGRRLIFPHTCPYNGERNDSCECSSEGAAGAGFTRFKRVRLDLLNRRININDFTFAQTEHGLPVPFATAGDCYSMRDCPQGRFSVNLRGSGLRIAEDLQWEDRGHRTSSRIDRTYNNARIEGQCGGYCGKCAPDKFKGLVFEVDPQQKPYS</sequence>
<feature type="disulfide bond" evidence="16">
    <location>
        <begin position="64"/>
        <end position="117"/>
    </location>
</feature>
<dbReference type="Pfam" id="PF17771">
    <property type="entry name" value="ADAMTS_CR_2"/>
    <property type="match status" value="1"/>
</dbReference>
<dbReference type="WBParaSite" id="MBELARI_LOCUS5594">
    <property type="protein sequence ID" value="MBELARI_LOCUS5594"/>
    <property type="gene ID" value="MBELARI_LOCUS5594"/>
</dbReference>
<evidence type="ECO:0000256" key="14">
    <source>
        <dbReference type="PIRSR" id="PIRSR613273-1"/>
    </source>
</evidence>
<dbReference type="Gene3D" id="3.40.1620.60">
    <property type="match status" value="1"/>
</dbReference>
<keyword evidence="20" id="KW-1185">Reference proteome</keyword>
<evidence type="ECO:0000256" key="16">
    <source>
        <dbReference type="PIRSR" id="PIRSR613273-3"/>
    </source>
</evidence>
<dbReference type="PANTHER" id="PTHR13723">
    <property type="entry name" value="ADAMTS A DISINTEGRIN AND METALLOPROTEASE WITH THROMBOSPONDIN MOTIFS PROTEASE"/>
    <property type="match status" value="1"/>
</dbReference>
<evidence type="ECO:0000256" key="7">
    <source>
        <dbReference type="ARBA" id="ARBA00022737"/>
    </source>
</evidence>
<dbReference type="InterPro" id="IPR010294">
    <property type="entry name" value="ADAMTS_spacer1"/>
</dbReference>
<feature type="disulfide bond" evidence="16">
    <location>
        <begin position="323"/>
        <end position="335"/>
    </location>
</feature>
<feature type="binding site" evidence="15">
    <location>
        <position position="199"/>
    </location>
    <ligand>
        <name>Ca(2+)</name>
        <dbReference type="ChEBI" id="CHEBI:29108"/>
        <label>1</label>
    </ligand>
</feature>
<dbReference type="GO" id="GO:0016477">
    <property type="term" value="P:cell migration"/>
    <property type="evidence" value="ECO:0007669"/>
    <property type="project" value="UniProtKB-ARBA"/>
</dbReference>
<keyword evidence="8" id="KW-0378">Hydrolase</keyword>
<keyword evidence="3" id="KW-0272">Extracellular matrix</keyword>
<dbReference type="Pfam" id="PF08685">
    <property type="entry name" value="GON"/>
    <property type="match status" value="1"/>
</dbReference>
<name>A0AAF3J9Y9_9BILA</name>
<evidence type="ECO:0000259" key="18">
    <source>
        <dbReference type="PROSITE" id="PS50215"/>
    </source>
</evidence>